<dbReference type="EC" id="2.5.1.19" evidence="3"/>
<reference evidence="9" key="1">
    <citation type="submission" date="2018-05" db="EMBL/GenBank/DDBJ databases">
        <authorList>
            <person name="Lanie J.A."/>
            <person name="Ng W.-L."/>
            <person name="Kazmierczak K.M."/>
            <person name="Andrzejewski T.M."/>
            <person name="Davidsen T.M."/>
            <person name="Wayne K.J."/>
            <person name="Tettelin H."/>
            <person name="Glass J.I."/>
            <person name="Rusch D."/>
            <person name="Podicherti R."/>
            <person name="Tsui H.-C.T."/>
            <person name="Winkler M.E."/>
        </authorList>
    </citation>
    <scope>NUCLEOTIDE SEQUENCE</scope>
</reference>
<dbReference type="NCBIfam" id="TIGR01356">
    <property type="entry name" value="aroA"/>
    <property type="match status" value="1"/>
</dbReference>
<evidence type="ECO:0000256" key="5">
    <source>
        <dbReference type="ARBA" id="ARBA00022679"/>
    </source>
</evidence>
<evidence type="ECO:0000256" key="7">
    <source>
        <dbReference type="ARBA" id="ARBA00044633"/>
    </source>
</evidence>
<dbReference type="GO" id="GO:0008652">
    <property type="term" value="P:amino acid biosynthetic process"/>
    <property type="evidence" value="ECO:0007669"/>
    <property type="project" value="UniProtKB-KW"/>
</dbReference>
<evidence type="ECO:0000313" key="9">
    <source>
        <dbReference type="EMBL" id="SVB08375.1"/>
    </source>
</evidence>
<dbReference type="GO" id="GO:0009423">
    <property type="term" value="P:chorismate biosynthetic process"/>
    <property type="evidence" value="ECO:0007669"/>
    <property type="project" value="UniProtKB-UniPathway"/>
</dbReference>
<comment type="catalytic activity">
    <reaction evidence="7">
        <text>3-phosphoshikimate + phosphoenolpyruvate = 5-O-(1-carboxyvinyl)-3-phosphoshikimate + phosphate</text>
        <dbReference type="Rhea" id="RHEA:21256"/>
        <dbReference type="ChEBI" id="CHEBI:43474"/>
        <dbReference type="ChEBI" id="CHEBI:57701"/>
        <dbReference type="ChEBI" id="CHEBI:58702"/>
        <dbReference type="ChEBI" id="CHEBI:145989"/>
        <dbReference type="EC" id="2.5.1.19"/>
    </reaction>
    <physiologicalReaction direction="left-to-right" evidence="7">
        <dbReference type="Rhea" id="RHEA:21257"/>
    </physiologicalReaction>
</comment>
<dbReference type="Gene3D" id="3.65.10.10">
    <property type="entry name" value="Enolpyruvate transferase domain"/>
    <property type="match status" value="2"/>
</dbReference>
<name>A0A382B3P9_9ZZZZ</name>
<dbReference type="SUPFAM" id="SSF55205">
    <property type="entry name" value="EPT/RTPC-like"/>
    <property type="match status" value="1"/>
</dbReference>
<dbReference type="InterPro" id="IPR036968">
    <property type="entry name" value="Enolpyruvate_Tfrase_sf"/>
</dbReference>
<feature type="domain" description="Enolpyruvate transferase" evidence="8">
    <location>
        <begin position="10"/>
        <end position="432"/>
    </location>
</feature>
<gene>
    <name evidence="9" type="ORF">METZ01_LOCUS161229</name>
</gene>
<evidence type="ECO:0000256" key="2">
    <source>
        <dbReference type="ARBA" id="ARBA00009948"/>
    </source>
</evidence>
<dbReference type="PANTHER" id="PTHR21090">
    <property type="entry name" value="AROM/DEHYDROQUINATE SYNTHASE"/>
    <property type="match status" value="1"/>
</dbReference>
<keyword evidence="5" id="KW-0808">Transferase</keyword>
<dbReference type="InterPro" id="IPR001986">
    <property type="entry name" value="Enolpyruvate_Tfrase_dom"/>
</dbReference>
<accession>A0A382B3P9</accession>
<proteinExistence type="inferred from homology"/>
<keyword evidence="4" id="KW-0028">Amino-acid biosynthesis</keyword>
<organism evidence="9">
    <name type="scientific">marine metagenome</name>
    <dbReference type="NCBI Taxonomy" id="408172"/>
    <lineage>
        <taxon>unclassified sequences</taxon>
        <taxon>metagenomes</taxon>
        <taxon>ecological metagenomes</taxon>
    </lineage>
</organism>
<evidence type="ECO:0000256" key="3">
    <source>
        <dbReference type="ARBA" id="ARBA00012450"/>
    </source>
</evidence>
<evidence type="ECO:0000256" key="1">
    <source>
        <dbReference type="ARBA" id="ARBA00004811"/>
    </source>
</evidence>
<dbReference type="InterPro" id="IPR006264">
    <property type="entry name" value="EPSP_synthase"/>
</dbReference>
<dbReference type="UniPathway" id="UPA00053">
    <property type="reaction ID" value="UER00089"/>
</dbReference>
<dbReference type="EMBL" id="UINC01028054">
    <property type="protein sequence ID" value="SVB08375.1"/>
    <property type="molecule type" value="Genomic_DNA"/>
</dbReference>
<dbReference type="GO" id="GO:0009073">
    <property type="term" value="P:aromatic amino acid family biosynthetic process"/>
    <property type="evidence" value="ECO:0007669"/>
    <property type="project" value="UniProtKB-KW"/>
</dbReference>
<sequence>MAKPIYISKIIKKFKKKIKVNGDKSLSIRWALMASQAIGKSRAYNLLKSEDVLSTLNCLKKLGIKIAFKNKYCEIKGNGINSFIYKNNLTINAGNSGTLGRLILALLIKSPKKIKLIGDKSLSKRDFARVIDPLKKFGAIFYPKNKNTLPIYIKGSDFIRPINYFESKGSAQCKSSVMLAALNAPGKTIIKAKKSRNHTEILFKNLKIPIKVKKTKNFDFIEIVGNQNFKSFNYNIPSDISSSAFFIVLTLLSKKSSLIIENVNVNPSRIGIIKILNKMGANIIFKNKKIYKGEPIADIFVKSSTLLKPINCPEQLNSSAIDEFLLIFLIAAKSKGVSYFKNLSELNQKESPRLKLGSKILNMIGIKTKLTNHSIKIYGQPNLKPKKNYEVKNYLKDHRIFMMSTIMALTFGGNWKIYDPDSIKTSFPSFLKIVKSLGGKIK</sequence>
<comment type="pathway">
    <text evidence="1">Metabolic intermediate biosynthesis; chorismate biosynthesis; chorismate from D-erythrose 4-phosphate and phosphoenolpyruvate: step 6/7.</text>
</comment>
<dbReference type="PANTHER" id="PTHR21090:SF5">
    <property type="entry name" value="PENTAFUNCTIONAL AROM POLYPEPTIDE"/>
    <property type="match status" value="1"/>
</dbReference>
<dbReference type="Pfam" id="PF00275">
    <property type="entry name" value="EPSP_synthase"/>
    <property type="match status" value="1"/>
</dbReference>
<dbReference type="AlphaFoldDB" id="A0A382B3P9"/>
<dbReference type="GO" id="GO:0003866">
    <property type="term" value="F:3-phosphoshikimate 1-carboxyvinyltransferase activity"/>
    <property type="evidence" value="ECO:0007669"/>
    <property type="project" value="UniProtKB-EC"/>
</dbReference>
<protein>
    <recommendedName>
        <fullName evidence="3">3-phosphoshikimate 1-carboxyvinyltransferase</fullName>
        <ecNumber evidence="3">2.5.1.19</ecNumber>
    </recommendedName>
</protein>
<evidence type="ECO:0000256" key="4">
    <source>
        <dbReference type="ARBA" id="ARBA00022605"/>
    </source>
</evidence>
<dbReference type="PIRSF" id="PIRSF000505">
    <property type="entry name" value="EPSPS"/>
    <property type="match status" value="1"/>
</dbReference>
<comment type="similarity">
    <text evidence="2">Belongs to the EPSP synthase family.</text>
</comment>
<keyword evidence="6" id="KW-0057">Aromatic amino acid biosynthesis</keyword>
<evidence type="ECO:0000256" key="6">
    <source>
        <dbReference type="ARBA" id="ARBA00023141"/>
    </source>
</evidence>
<dbReference type="InterPro" id="IPR013792">
    <property type="entry name" value="RNA3'P_cycl/enolpyr_Trfase_a/b"/>
</dbReference>
<evidence type="ECO:0000259" key="8">
    <source>
        <dbReference type="Pfam" id="PF00275"/>
    </source>
</evidence>